<dbReference type="PANTHER" id="PTHR35936:SF17">
    <property type="entry name" value="ARGININE-BINDING EXTRACELLULAR PROTEIN ARTP"/>
    <property type="match status" value="1"/>
</dbReference>
<protein>
    <submittedName>
        <fullName evidence="4">Transporter substrate-binding domain-containing protein</fullName>
    </submittedName>
</protein>
<dbReference type="SMART" id="SM00062">
    <property type="entry name" value="PBPb"/>
    <property type="match status" value="1"/>
</dbReference>
<dbReference type="InterPro" id="IPR001638">
    <property type="entry name" value="Solute-binding_3/MltF_N"/>
</dbReference>
<feature type="domain" description="Solute-binding protein family 3/N-terminal" evidence="3">
    <location>
        <begin position="44"/>
        <end position="293"/>
    </location>
</feature>
<evidence type="ECO:0000313" key="4">
    <source>
        <dbReference type="EMBL" id="HEC06085.1"/>
    </source>
</evidence>
<dbReference type="AlphaFoldDB" id="A0A831RWH9"/>
<organism evidence="4">
    <name type="scientific">Thiolapillus brandeum</name>
    <dbReference type="NCBI Taxonomy" id="1076588"/>
    <lineage>
        <taxon>Bacteria</taxon>
        <taxon>Pseudomonadati</taxon>
        <taxon>Pseudomonadota</taxon>
        <taxon>Gammaproteobacteria</taxon>
        <taxon>Chromatiales</taxon>
        <taxon>Sedimenticolaceae</taxon>
        <taxon>Thiolapillus</taxon>
    </lineage>
</organism>
<gene>
    <name evidence="4" type="ORF">ENJ12_04505</name>
</gene>
<dbReference type="Gene3D" id="3.40.190.10">
    <property type="entry name" value="Periplasmic binding protein-like II"/>
    <property type="match status" value="2"/>
</dbReference>
<dbReference type="Proteomes" id="UP000886339">
    <property type="component" value="Unassembled WGS sequence"/>
</dbReference>
<name>A0A831RWH9_9GAMM</name>
<dbReference type="CDD" id="cd01009">
    <property type="entry name" value="PBP2_YfhD_N"/>
    <property type="match status" value="1"/>
</dbReference>
<dbReference type="EMBL" id="DRLF01000163">
    <property type="protein sequence ID" value="HEC06085.1"/>
    <property type="molecule type" value="Genomic_DNA"/>
</dbReference>
<keyword evidence="2" id="KW-0732">Signal</keyword>
<reference evidence="4" key="1">
    <citation type="journal article" date="2020" name="mSystems">
        <title>Genome- and Community-Level Interaction Insights into Carbon Utilization and Element Cycling Functions of Hydrothermarchaeota in Hydrothermal Sediment.</title>
        <authorList>
            <person name="Zhou Z."/>
            <person name="Liu Y."/>
            <person name="Xu W."/>
            <person name="Pan J."/>
            <person name="Luo Z.H."/>
            <person name="Li M."/>
        </authorList>
    </citation>
    <scope>NUCLEOTIDE SEQUENCE [LARGE SCALE GENOMIC DNA]</scope>
    <source>
        <strain evidence="4">HyVt-458</strain>
    </source>
</reference>
<comment type="caution">
    <text evidence="4">The sequence shown here is derived from an EMBL/GenBank/DDBJ whole genome shotgun (WGS) entry which is preliminary data.</text>
</comment>
<evidence type="ECO:0000259" key="3">
    <source>
        <dbReference type="SMART" id="SM00062"/>
    </source>
</evidence>
<proteinExistence type="inferred from homology"/>
<dbReference type="SUPFAM" id="SSF53850">
    <property type="entry name" value="Periplasmic binding protein-like II"/>
    <property type="match status" value="1"/>
</dbReference>
<dbReference type="PANTHER" id="PTHR35936">
    <property type="entry name" value="MEMBRANE-BOUND LYTIC MUREIN TRANSGLYCOSYLASE F"/>
    <property type="match status" value="1"/>
</dbReference>
<sequence>MSGRGPVVVKKIRVINLLVALFGIVLLIPAGNARDLQDIRRDGVLRHLAIPYANFYTGRGDGLDVELIRGFARELGVRYELVETDWQHVFGDLTGRHAKRNGKDAQLLEATPVRGDLVANGMTILDWRSQVVAFSDPTFPSGVWLVARADSDLSPIVPANDIAEDIRQVKAMLAGRTVLALPNTCLDPGLYQMDATGADIRLQPRGRKLNEMVPAIINQDAESTLLDVPDALIAMERWPGQIKVVGPVSGQQRMAVAFPKDSPELRAAFNDYLQRIRRDGSYNLLVKKYYPGVFRYFSDFFAQSDVR</sequence>
<evidence type="ECO:0000256" key="1">
    <source>
        <dbReference type="ARBA" id="ARBA00010333"/>
    </source>
</evidence>
<accession>A0A831RWH9</accession>
<evidence type="ECO:0000256" key="2">
    <source>
        <dbReference type="ARBA" id="ARBA00022729"/>
    </source>
</evidence>
<comment type="similarity">
    <text evidence="1">Belongs to the bacterial solute-binding protein 3 family.</text>
</comment>
<dbReference type="Pfam" id="PF00497">
    <property type="entry name" value="SBP_bac_3"/>
    <property type="match status" value="1"/>
</dbReference>